<keyword evidence="1" id="KW-0732">Signal</keyword>
<protein>
    <submittedName>
        <fullName evidence="2">YdbL family protein</fullName>
    </submittedName>
</protein>
<sequence>MTLAARLLMAAALAVAAPAAAQESSVIVQARQAAIVGERYDGYLGFAPGAGEQVRRQVGAVNIRRRSLYTDLAVRRRATVQEVGIAAGCQLLADVKPGEIYMLNDGSWRRRASGEGAPAPSYCGR</sequence>
<feature type="chain" id="PRO_5045291598" evidence="1">
    <location>
        <begin position="22"/>
        <end position="125"/>
    </location>
</feature>
<proteinExistence type="predicted"/>
<comment type="caution">
    <text evidence="2">The sequence shown here is derived from an EMBL/GenBank/DDBJ whole genome shotgun (WGS) entry which is preliminary data.</text>
</comment>
<evidence type="ECO:0000256" key="1">
    <source>
        <dbReference type="SAM" id="SignalP"/>
    </source>
</evidence>
<organism evidence="2 3">
    <name type="scientific">Sphingomonas anseongensis</name>
    <dbReference type="NCBI Taxonomy" id="2908207"/>
    <lineage>
        <taxon>Bacteria</taxon>
        <taxon>Pseudomonadati</taxon>
        <taxon>Pseudomonadota</taxon>
        <taxon>Alphaproteobacteria</taxon>
        <taxon>Sphingomonadales</taxon>
        <taxon>Sphingomonadaceae</taxon>
        <taxon>Sphingomonas</taxon>
    </lineage>
</organism>
<dbReference type="InterPro" id="IPR008309">
    <property type="entry name" value="YdbL"/>
</dbReference>
<dbReference type="EMBL" id="JAMGBC010000001">
    <property type="protein sequence ID" value="MCL6678359.1"/>
    <property type="molecule type" value="Genomic_DNA"/>
</dbReference>
<evidence type="ECO:0000313" key="3">
    <source>
        <dbReference type="Proteomes" id="UP001165343"/>
    </source>
</evidence>
<gene>
    <name evidence="2" type="ORF">LZ519_03375</name>
</gene>
<feature type="signal peptide" evidence="1">
    <location>
        <begin position="1"/>
        <end position="21"/>
    </location>
</feature>
<keyword evidence="3" id="KW-1185">Reference proteome</keyword>
<reference evidence="2" key="1">
    <citation type="submission" date="2022-05" db="EMBL/GenBank/DDBJ databases">
        <authorList>
            <person name="Jo J.-H."/>
            <person name="Im W.-T."/>
        </authorList>
    </citation>
    <scope>NUCLEOTIDE SEQUENCE</scope>
    <source>
        <strain evidence="2">RG327</strain>
    </source>
</reference>
<accession>A0ABT0RDM0</accession>
<dbReference type="RefSeq" id="WP_249867318.1">
    <property type="nucleotide sequence ID" value="NZ_JAMGBC010000001.1"/>
</dbReference>
<evidence type="ECO:0000313" key="2">
    <source>
        <dbReference type="EMBL" id="MCL6678359.1"/>
    </source>
</evidence>
<dbReference type="Pfam" id="PF07027">
    <property type="entry name" value="DUF1318"/>
    <property type="match status" value="1"/>
</dbReference>
<dbReference type="Proteomes" id="UP001165343">
    <property type="component" value="Unassembled WGS sequence"/>
</dbReference>
<name>A0ABT0RDM0_9SPHN</name>